<evidence type="ECO:0000313" key="3">
    <source>
        <dbReference type="Proteomes" id="UP000249091"/>
    </source>
</evidence>
<name>A0A2X4XJA4_9NOCA</name>
<organism evidence="2 3">
    <name type="scientific">Rhodococcus coprophilus</name>
    <dbReference type="NCBI Taxonomy" id="38310"/>
    <lineage>
        <taxon>Bacteria</taxon>
        <taxon>Bacillati</taxon>
        <taxon>Actinomycetota</taxon>
        <taxon>Actinomycetes</taxon>
        <taxon>Mycobacteriales</taxon>
        <taxon>Nocardiaceae</taxon>
        <taxon>Rhodococcus</taxon>
    </lineage>
</organism>
<dbReference type="EMBL" id="LS483468">
    <property type="protein sequence ID" value="SQI36704.1"/>
    <property type="molecule type" value="Genomic_DNA"/>
</dbReference>
<feature type="region of interest" description="Disordered" evidence="1">
    <location>
        <begin position="1"/>
        <end position="75"/>
    </location>
</feature>
<evidence type="ECO:0000313" key="2">
    <source>
        <dbReference type="EMBL" id="SQI36704.1"/>
    </source>
</evidence>
<feature type="compositionally biased region" description="Basic and acidic residues" evidence="1">
    <location>
        <begin position="66"/>
        <end position="75"/>
    </location>
</feature>
<feature type="compositionally biased region" description="Basic and acidic residues" evidence="1">
    <location>
        <begin position="10"/>
        <end position="33"/>
    </location>
</feature>
<protein>
    <submittedName>
        <fullName evidence="2">Uncharacterized protein</fullName>
    </submittedName>
</protein>
<reference evidence="2 3" key="1">
    <citation type="submission" date="2018-06" db="EMBL/GenBank/DDBJ databases">
        <authorList>
            <consortium name="Pathogen Informatics"/>
            <person name="Doyle S."/>
        </authorList>
    </citation>
    <scope>NUCLEOTIDE SEQUENCE [LARGE SCALE GENOMIC DNA]</scope>
    <source>
        <strain evidence="2 3">NCTC10994</strain>
    </source>
</reference>
<dbReference type="Proteomes" id="UP000249091">
    <property type="component" value="Chromosome 1"/>
</dbReference>
<keyword evidence="3" id="KW-1185">Reference proteome</keyword>
<dbReference type="KEGG" id="rcr:NCTC10994_03375"/>
<accession>A0A2X4XJA4</accession>
<evidence type="ECO:0000256" key="1">
    <source>
        <dbReference type="SAM" id="MobiDB-lite"/>
    </source>
</evidence>
<dbReference type="AlphaFoldDB" id="A0A2X4XJA4"/>
<proteinExistence type="predicted"/>
<gene>
    <name evidence="2" type="ORF">NCTC10994_03375</name>
</gene>
<sequence length="75" mass="7940">MWVPVANVPTKEHAVADHKDPETTSTDHGREDAAPDVVSDPARSTEGESTEWTTEGGATPAGPATETEKPDKKQS</sequence>